<feature type="binding site" evidence="4">
    <location>
        <begin position="12"/>
        <end position="14"/>
    </location>
    <ligand>
        <name>N(1)-(5-phospho-beta-D-ribosyl)glycinamide</name>
        <dbReference type="ChEBI" id="CHEBI:143788"/>
    </ligand>
</feature>
<evidence type="ECO:0000313" key="6">
    <source>
        <dbReference type="EMBL" id="SHH41345.1"/>
    </source>
</evidence>
<dbReference type="NCBIfam" id="TIGR00639">
    <property type="entry name" value="PurN"/>
    <property type="match status" value="1"/>
</dbReference>
<dbReference type="GO" id="GO:0006189">
    <property type="term" value="P:'de novo' IMP biosynthetic process"/>
    <property type="evidence" value="ECO:0007669"/>
    <property type="project" value="UniProtKB-UniRule"/>
</dbReference>
<dbReference type="InterPro" id="IPR036477">
    <property type="entry name" value="Formyl_transf_N_sf"/>
</dbReference>
<comment type="pathway">
    <text evidence="1 4">Purine metabolism; IMP biosynthesis via de novo pathway; N(2)-formyl-N(1)-(5-phospho-D-ribosyl)glycinamide from N(1)-(5-phospho-D-ribosyl)glycinamide (10-formyl THF route): step 1/1.</text>
</comment>
<dbReference type="InterPro" id="IPR002376">
    <property type="entry name" value="Formyl_transf_N"/>
</dbReference>
<dbReference type="STRING" id="1123350.SAMN02744040_01888"/>
<dbReference type="Proteomes" id="UP000242520">
    <property type="component" value="Unassembled WGS sequence"/>
</dbReference>
<feature type="active site" description="Proton donor" evidence="4">
    <location>
        <position position="100"/>
    </location>
</feature>
<feature type="site" description="Raises pKa of active site His" evidence="4">
    <location>
        <position position="141"/>
    </location>
</feature>
<dbReference type="PANTHER" id="PTHR43369">
    <property type="entry name" value="PHOSPHORIBOSYLGLYCINAMIDE FORMYLTRANSFERASE"/>
    <property type="match status" value="1"/>
</dbReference>
<accession>A0A1M5SS65</accession>
<name>A0A1M5SS65_9FIRM</name>
<dbReference type="EC" id="2.1.2.2" evidence="4"/>
<reference evidence="7" key="1">
    <citation type="submission" date="2016-11" db="EMBL/GenBank/DDBJ databases">
        <authorList>
            <person name="Varghese N."/>
            <person name="Submissions S."/>
        </authorList>
    </citation>
    <scope>NUCLEOTIDE SEQUENCE [LARGE SCALE GENOMIC DNA]</scope>
    <source>
        <strain evidence="7">DSM 15285</strain>
    </source>
</reference>
<dbReference type="Gene3D" id="3.40.50.170">
    <property type="entry name" value="Formyl transferase, N-terminal domain"/>
    <property type="match status" value="1"/>
</dbReference>
<feature type="binding site" evidence="4">
    <location>
        <position position="98"/>
    </location>
    <ligand>
        <name>(6R)-10-formyltetrahydrofolate</name>
        <dbReference type="ChEBI" id="CHEBI:195366"/>
    </ligand>
</feature>
<proteinExistence type="inferred from homology"/>
<dbReference type="AlphaFoldDB" id="A0A1M5SS65"/>
<comment type="caution">
    <text evidence="4">Lacks conserved residue(s) required for the propagation of feature annotation.</text>
</comment>
<evidence type="ECO:0000313" key="7">
    <source>
        <dbReference type="Proteomes" id="UP000242520"/>
    </source>
</evidence>
<evidence type="ECO:0000259" key="5">
    <source>
        <dbReference type="Pfam" id="PF00551"/>
    </source>
</evidence>
<evidence type="ECO:0000256" key="2">
    <source>
        <dbReference type="ARBA" id="ARBA00022679"/>
    </source>
</evidence>
<sequence>MLNIAVLISGFGTNLQCLIDACENNEINGKIKIVISNNKEAYGLIRAKDNNIKAIYENDEERIIKILKRENIDLVVLAGYLKIISKNFVAEFKNKIINVHPSLIPSFCGRGYYGKIVHQRVLEYGVKITGATVHFVDEGADTGPVIIQKSVVVKDDDTIETLQKRVLHVEHEILREAVRLFCDKKIELKGRRVIINE</sequence>
<dbReference type="OrthoDB" id="9806170at2"/>
<dbReference type="SUPFAM" id="SSF53328">
    <property type="entry name" value="Formyltransferase"/>
    <property type="match status" value="1"/>
</dbReference>
<comment type="function">
    <text evidence="4">Catalyzes the transfer of a formyl group from 10-formyltetrahydrofolate to 5-phospho-ribosyl-glycinamide (GAR), producing 5-phospho-ribosyl-N-formylglycinamide (FGAR) and tetrahydrofolate.</text>
</comment>
<dbReference type="UniPathway" id="UPA00074">
    <property type="reaction ID" value="UER00126"/>
</dbReference>
<dbReference type="Pfam" id="PF00551">
    <property type="entry name" value="Formyl_trans_N"/>
    <property type="match status" value="1"/>
</dbReference>
<organism evidence="6 7">
    <name type="scientific">Tepidibacter thalassicus DSM 15285</name>
    <dbReference type="NCBI Taxonomy" id="1123350"/>
    <lineage>
        <taxon>Bacteria</taxon>
        <taxon>Bacillati</taxon>
        <taxon>Bacillota</taxon>
        <taxon>Clostridia</taxon>
        <taxon>Peptostreptococcales</taxon>
        <taxon>Peptostreptococcaceae</taxon>
        <taxon>Tepidibacter</taxon>
    </lineage>
</organism>
<feature type="binding site" evidence="4">
    <location>
        <begin position="81"/>
        <end position="84"/>
    </location>
    <ligand>
        <name>(6R)-10-formyltetrahydrofolate</name>
        <dbReference type="ChEBI" id="CHEBI:195366"/>
    </ligand>
</feature>
<dbReference type="RefSeq" id="WP_072725851.1">
    <property type="nucleotide sequence ID" value="NZ_FQXH01000023.1"/>
</dbReference>
<evidence type="ECO:0000256" key="1">
    <source>
        <dbReference type="ARBA" id="ARBA00005054"/>
    </source>
</evidence>
<keyword evidence="2 4" id="KW-0808">Transferase</keyword>
<keyword evidence="3 4" id="KW-0658">Purine biosynthesis</keyword>
<dbReference type="CDD" id="cd08645">
    <property type="entry name" value="FMT_core_GART"/>
    <property type="match status" value="1"/>
</dbReference>
<dbReference type="HAMAP" id="MF_01930">
    <property type="entry name" value="PurN"/>
    <property type="match status" value="1"/>
</dbReference>
<dbReference type="EMBL" id="FQXH01000023">
    <property type="protein sequence ID" value="SHH41345.1"/>
    <property type="molecule type" value="Genomic_DNA"/>
</dbReference>
<dbReference type="GO" id="GO:0004644">
    <property type="term" value="F:phosphoribosylglycinamide formyltransferase activity"/>
    <property type="evidence" value="ECO:0007669"/>
    <property type="project" value="UniProtKB-UniRule"/>
</dbReference>
<feature type="domain" description="Formyl transferase N-terminal" evidence="5">
    <location>
        <begin position="3"/>
        <end position="178"/>
    </location>
</feature>
<evidence type="ECO:0000256" key="4">
    <source>
        <dbReference type="HAMAP-Rule" id="MF_01930"/>
    </source>
</evidence>
<dbReference type="PANTHER" id="PTHR43369:SF2">
    <property type="entry name" value="PHOSPHORIBOSYLGLYCINAMIDE FORMYLTRANSFERASE"/>
    <property type="match status" value="1"/>
</dbReference>
<gene>
    <name evidence="4" type="primary">purN</name>
    <name evidence="6" type="ORF">SAMN02744040_01888</name>
</gene>
<dbReference type="InterPro" id="IPR004607">
    <property type="entry name" value="GART"/>
</dbReference>
<evidence type="ECO:0000256" key="3">
    <source>
        <dbReference type="ARBA" id="ARBA00022755"/>
    </source>
</evidence>
<protein>
    <recommendedName>
        <fullName evidence="4">Phosphoribosylglycinamide formyltransferase</fullName>
        <ecNumber evidence="4">2.1.2.2</ecNumber>
    </recommendedName>
    <alternativeName>
        <fullName evidence="4">5'-phosphoribosylglycinamide transformylase</fullName>
    </alternativeName>
    <alternativeName>
        <fullName evidence="4">GAR transformylase</fullName>
        <shortName evidence="4">GART</shortName>
    </alternativeName>
</protein>
<comment type="catalytic activity">
    <reaction evidence="4">
        <text>N(1)-(5-phospho-beta-D-ribosyl)glycinamide + (6R)-10-formyltetrahydrofolate = N(2)-formyl-N(1)-(5-phospho-beta-D-ribosyl)glycinamide + (6S)-5,6,7,8-tetrahydrofolate + H(+)</text>
        <dbReference type="Rhea" id="RHEA:15053"/>
        <dbReference type="ChEBI" id="CHEBI:15378"/>
        <dbReference type="ChEBI" id="CHEBI:57453"/>
        <dbReference type="ChEBI" id="CHEBI:143788"/>
        <dbReference type="ChEBI" id="CHEBI:147286"/>
        <dbReference type="ChEBI" id="CHEBI:195366"/>
        <dbReference type="EC" id="2.1.2.2"/>
    </reaction>
</comment>
<comment type="similarity">
    <text evidence="4">Belongs to the GART family.</text>
</comment>
<keyword evidence="7" id="KW-1185">Reference proteome</keyword>
<dbReference type="GO" id="GO:0005829">
    <property type="term" value="C:cytosol"/>
    <property type="evidence" value="ECO:0007669"/>
    <property type="project" value="TreeGrafter"/>
</dbReference>